<name>A0A9D7SQ24_9BACT</name>
<sequence>MSRPNIIYCLLFAVVLKSCNIAGDCSNRIYKEVFNSNHEFKVVKFDRGCGATTGNSIQLSILKAVDSLPNEGGNLFICNSKVGGYIERDTSVQITWLTNNEILVKYDRDQTVFKKESLIKNFQITYLVK</sequence>
<dbReference type="EMBL" id="JADKGY010000001">
    <property type="protein sequence ID" value="MBK9980973.1"/>
    <property type="molecule type" value="Genomic_DNA"/>
</dbReference>
<dbReference type="Proteomes" id="UP000808337">
    <property type="component" value="Unassembled WGS sequence"/>
</dbReference>
<proteinExistence type="predicted"/>
<gene>
    <name evidence="1" type="ORF">IPP15_00880</name>
</gene>
<organism evidence="1 2">
    <name type="scientific">Candidatus Opimibacter skivensis</name>
    <dbReference type="NCBI Taxonomy" id="2982028"/>
    <lineage>
        <taxon>Bacteria</taxon>
        <taxon>Pseudomonadati</taxon>
        <taxon>Bacteroidota</taxon>
        <taxon>Saprospiria</taxon>
        <taxon>Saprospirales</taxon>
        <taxon>Saprospiraceae</taxon>
        <taxon>Candidatus Opimibacter</taxon>
    </lineage>
</organism>
<evidence type="ECO:0000313" key="2">
    <source>
        <dbReference type="Proteomes" id="UP000808337"/>
    </source>
</evidence>
<comment type="caution">
    <text evidence="1">The sequence shown here is derived from an EMBL/GenBank/DDBJ whole genome shotgun (WGS) entry which is preliminary data.</text>
</comment>
<evidence type="ECO:0000313" key="1">
    <source>
        <dbReference type="EMBL" id="MBK9980973.1"/>
    </source>
</evidence>
<protein>
    <submittedName>
        <fullName evidence="1">Uncharacterized protein</fullName>
    </submittedName>
</protein>
<reference evidence="1 2" key="1">
    <citation type="submission" date="2020-10" db="EMBL/GenBank/DDBJ databases">
        <title>Connecting structure to function with the recovery of over 1000 high-quality activated sludge metagenome-assembled genomes encoding full-length rRNA genes using long-read sequencing.</title>
        <authorList>
            <person name="Singleton C.M."/>
            <person name="Petriglieri F."/>
            <person name="Kristensen J.M."/>
            <person name="Kirkegaard R.H."/>
            <person name="Michaelsen T.Y."/>
            <person name="Andersen M.H."/>
            <person name="Karst S.M."/>
            <person name="Dueholm M.S."/>
            <person name="Nielsen P.H."/>
            <person name="Albertsen M."/>
        </authorList>
    </citation>
    <scope>NUCLEOTIDE SEQUENCE [LARGE SCALE GENOMIC DNA]</scope>
    <source>
        <strain evidence="1">Ribe_18-Q3-R11-54_MAXAC.273</strain>
    </source>
</reference>
<dbReference type="AlphaFoldDB" id="A0A9D7SQ24"/>
<accession>A0A9D7SQ24</accession>